<dbReference type="HOGENOM" id="CLU_1719118_0_0_11"/>
<name>A5CNM0_CLAM3</name>
<dbReference type="KEGG" id="cmi:CMM_0631"/>
<sequence>MSAIASALIPVALRSRGRRPLLVISCLTLTGLAALAPATPPSASAEVLVPAGSATVDSAPHEGAWDGVDVFVSGGLVRAVQVRTYAHGHIYCVPLQKGWNAVGIEHATAAGSGAELSGATGCEGGSTGASVPNTVFSVKPGEHWHIDGDVVRCVVHAGGPTGQCH</sequence>
<protein>
    <submittedName>
        <fullName evidence="1">Uncharacterized protein</fullName>
    </submittedName>
</protein>
<gene>
    <name evidence="1" type="ordered locus">CMM_0631</name>
</gene>
<dbReference type="AlphaFoldDB" id="A5CNM0"/>
<dbReference type="EMBL" id="AM711867">
    <property type="protein sequence ID" value="CAN00658.1"/>
    <property type="molecule type" value="Genomic_DNA"/>
</dbReference>
<organism evidence="1 2">
    <name type="scientific">Clavibacter michiganensis subsp. michiganensis (strain NCPPB 382)</name>
    <dbReference type="NCBI Taxonomy" id="443906"/>
    <lineage>
        <taxon>Bacteria</taxon>
        <taxon>Bacillati</taxon>
        <taxon>Actinomycetota</taxon>
        <taxon>Actinomycetes</taxon>
        <taxon>Micrococcales</taxon>
        <taxon>Microbacteriaceae</taxon>
        <taxon>Clavibacter</taxon>
    </lineage>
</organism>
<evidence type="ECO:0000313" key="2">
    <source>
        <dbReference type="Proteomes" id="UP000001564"/>
    </source>
</evidence>
<proteinExistence type="predicted"/>
<dbReference type="Proteomes" id="UP000001564">
    <property type="component" value="Chromosome"/>
</dbReference>
<reference evidence="1 2" key="1">
    <citation type="journal article" date="2008" name="J. Bacteriol.">
        <title>The genome sequence of the tomato-pathogenic actinomycete Clavibacter michiganensis subsp. michiganensis NCPPB382 reveals a large island involved in pathogenicity.</title>
        <authorList>
            <person name="Gartemann K.H."/>
            <person name="Abt B."/>
            <person name="Bekel T."/>
            <person name="Burger A."/>
            <person name="Engemann J."/>
            <person name="Flugel M."/>
            <person name="Gaigalat L."/>
            <person name="Goesmann A."/>
            <person name="Grafen I."/>
            <person name="Kalinowski J."/>
            <person name="Kaup O."/>
            <person name="Kirchner O."/>
            <person name="Krause L."/>
            <person name="Linke B."/>
            <person name="McHardy A."/>
            <person name="Meyer F."/>
            <person name="Pohle S."/>
            <person name="Ruckert C."/>
            <person name="Schneiker S."/>
            <person name="Zellermann E.M."/>
            <person name="Puhler A."/>
            <person name="Eichenlaub R."/>
            <person name="Kaiser O."/>
            <person name="Bartels D."/>
        </authorList>
    </citation>
    <scope>NUCLEOTIDE SEQUENCE [LARGE SCALE GENOMIC DNA]</scope>
    <source>
        <strain evidence="1 2">NCPPB 382</strain>
    </source>
</reference>
<keyword evidence="2" id="KW-1185">Reference proteome</keyword>
<accession>A5CNM0</accession>
<evidence type="ECO:0000313" key="1">
    <source>
        <dbReference type="EMBL" id="CAN00658.1"/>
    </source>
</evidence>